<organism evidence="1 2">
    <name type="scientific">Methylobacterium indicum</name>
    <dbReference type="NCBI Taxonomy" id="1775910"/>
    <lineage>
        <taxon>Bacteria</taxon>
        <taxon>Pseudomonadati</taxon>
        <taxon>Pseudomonadota</taxon>
        <taxon>Alphaproteobacteria</taxon>
        <taxon>Hyphomicrobiales</taxon>
        <taxon>Methylobacteriaceae</taxon>
        <taxon>Methylobacterium</taxon>
    </lineage>
</organism>
<dbReference type="EMBL" id="AP024145">
    <property type="protein sequence ID" value="BCM81693.1"/>
    <property type="molecule type" value="Genomic_DNA"/>
</dbReference>
<gene>
    <name evidence="1" type="ORF">mvi_01540</name>
</gene>
<accession>A0A8H9C3A8</accession>
<protein>
    <submittedName>
        <fullName evidence="1">Uncharacterized protein</fullName>
    </submittedName>
</protein>
<evidence type="ECO:0000313" key="2">
    <source>
        <dbReference type="Proteomes" id="UP000663508"/>
    </source>
</evidence>
<name>A0A8H9C3A8_9HYPH</name>
<sequence>MSEYATSAASERFSDKKLEEMFEVATENAADVAEEIRSGGEVAGLMNCIFGMPTVVLMWRGANGQIEYRVAKCEQLLQGAVEDNAIINGPMTCYRTDSLVDAETICGTYSSDIEARWVDICIGDKVVGARLTSSNLE</sequence>
<evidence type="ECO:0000313" key="1">
    <source>
        <dbReference type="EMBL" id="BCM81693.1"/>
    </source>
</evidence>
<dbReference type="Proteomes" id="UP000663508">
    <property type="component" value="Chromosome"/>
</dbReference>
<reference evidence="1" key="1">
    <citation type="submission" date="2020-11" db="EMBL/GenBank/DDBJ databases">
        <title>Complete genome sequence of a novel pathogenic Methylobacterium strain isolated from rice in Vietnam.</title>
        <authorList>
            <person name="Lai K."/>
            <person name="Okazaki S."/>
            <person name="Higashi K."/>
            <person name="Mori H."/>
            <person name="Toyoda A."/>
            <person name="Kurokawa K."/>
        </authorList>
    </citation>
    <scope>NUCLEOTIDE SEQUENCE</scope>
    <source>
        <strain evidence="1">VL1</strain>
    </source>
</reference>
<dbReference type="RefSeq" id="WP_207180892.1">
    <property type="nucleotide sequence ID" value="NZ_AP024145.1"/>
</dbReference>
<proteinExistence type="predicted"/>
<dbReference type="AlphaFoldDB" id="A0A8H9C3A8"/>
<dbReference type="KEGG" id="mind:mvi_01540"/>